<evidence type="ECO:0000256" key="5">
    <source>
        <dbReference type="ARBA" id="ARBA00022741"/>
    </source>
</evidence>
<dbReference type="SMART" id="SM00958">
    <property type="entry name" value="SecA_PP_bind"/>
    <property type="match status" value="1"/>
</dbReference>
<dbReference type="Gene3D" id="1.10.3060.10">
    <property type="entry name" value="Helical scaffold and wing domains of SecA"/>
    <property type="match status" value="1"/>
</dbReference>
<evidence type="ECO:0000256" key="2">
    <source>
        <dbReference type="ARBA" id="ARBA00004525"/>
    </source>
</evidence>
<keyword evidence="5 12" id="KW-0547">Nucleotide-binding</keyword>
<dbReference type="AlphaFoldDB" id="A0A835YA00"/>
<dbReference type="InterPro" id="IPR014018">
    <property type="entry name" value="SecA_motor_DEAD"/>
</dbReference>
<evidence type="ECO:0000259" key="14">
    <source>
        <dbReference type="PROSITE" id="PS51196"/>
    </source>
</evidence>
<keyword evidence="9 12" id="KW-0811">Translocation</keyword>
<dbReference type="GO" id="GO:0016464">
    <property type="term" value="F:chloroplast protein-transporting ATPase activity"/>
    <property type="evidence" value="ECO:0007669"/>
    <property type="project" value="UniProtKB-EC"/>
</dbReference>
<reference evidence="15" key="1">
    <citation type="journal article" date="2020" name="bioRxiv">
        <title>Comparative genomics of Chlamydomonas.</title>
        <authorList>
            <person name="Craig R.J."/>
            <person name="Hasan A.R."/>
            <person name="Ness R.W."/>
            <person name="Keightley P.D."/>
        </authorList>
    </citation>
    <scope>NUCLEOTIDE SEQUENCE</scope>
    <source>
        <strain evidence="15">CCAP 11/70</strain>
    </source>
</reference>
<dbReference type="InterPro" id="IPR011130">
    <property type="entry name" value="SecA_preprotein_X-link_dom"/>
</dbReference>
<evidence type="ECO:0000259" key="13">
    <source>
        <dbReference type="PROSITE" id="PS51192"/>
    </source>
</evidence>
<dbReference type="SUPFAM" id="SSF81886">
    <property type="entry name" value="Helical scaffold and wing domains of SecA"/>
    <property type="match status" value="1"/>
</dbReference>
<evidence type="ECO:0000256" key="10">
    <source>
        <dbReference type="ARBA" id="ARBA00023136"/>
    </source>
</evidence>
<dbReference type="InterPro" id="IPR036266">
    <property type="entry name" value="SecA_Wing/Scaffold_sf"/>
</dbReference>
<keyword evidence="16" id="KW-1185">Reference proteome</keyword>
<dbReference type="PANTHER" id="PTHR30612:SF0">
    <property type="entry name" value="CHLOROPLAST PROTEIN-TRANSPORTING ATPASE"/>
    <property type="match status" value="1"/>
</dbReference>
<dbReference type="InterPro" id="IPR011116">
    <property type="entry name" value="SecA_Wing/Scaffold"/>
</dbReference>
<dbReference type="InterPro" id="IPR000185">
    <property type="entry name" value="SecA"/>
</dbReference>
<dbReference type="FunFam" id="3.90.1440.10:FF:000003">
    <property type="entry name" value="Preprotein translocase SecA subunit"/>
    <property type="match status" value="1"/>
</dbReference>
<dbReference type="GO" id="GO:0006605">
    <property type="term" value="P:protein targeting"/>
    <property type="evidence" value="ECO:0007669"/>
    <property type="project" value="InterPro"/>
</dbReference>
<dbReference type="CDD" id="cd17928">
    <property type="entry name" value="DEXDc_SecA"/>
    <property type="match status" value="1"/>
</dbReference>
<evidence type="ECO:0000256" key="4">
    <source>
        <dbReference type="ARBA" id="ARBA00022448"/>
    </source>
</evidence>
<comment type="catalytic activity">
    <reaction evidence="11">
        <text>ATP + H2O + chloroplast-proteinSide 1 = ADP + phosphate + chloroplast-proteinSide 2.</text>
        <dbReference type="EC" id="7.4.2.4"/>
    </reaction>
</comment>
<dbReference type="InterPro" id="IPR020937">
    <property type="entry name" value="SecA_CS"/>
</dbReference>
<feature type="domain" description="SecA family profile" evidence="14">
    <location>
        <begin position="71"/>
        <end position="767"/>
    </location>
</feature>
<dbReference type="Gene3D" id="3.40.50.300">
    <property type="entry name" value="P-loop containing nucleotide triphosphate hydrolases"/>
    <property type="match status" value="2"/>
</dbReference>
<dbReference type="SUPFAM" id="SSF52540">
    <property type="entry name" value="P-loop containing nucleoside triphosphate hydrolases"/>
    <property type="match status" value="2"/>
</dbReference>
<dbReference type="GO" id="GO:0017038">
    <property type="term" value="P:protein import"/>
    <property type="evidence" value="ECO:0007669"/>
    <property type="project" value="InterPro"/>
</dbReference>
<dbReference type="InterPro" id="IPR036670">
    <property type="entry name" value="SecA_X-link_sf"/>
</dbReference>
<evidence type="ECO:0000256" key="3">
    <source>
        <dbReference type="ARBA" id="ARBA00007650"/>
    </source>
</evidence>
<name>A0A835YA00_9CHLO</name>
<dbReference type="SUPFAM" id="SSF81767">
    <property type="entry name" value="Pre-protein crosslinking domain of SecA"/>
    <property type="match status" value="1"/>
</dbReference>
<dbReference type="FunFam" id="1.10.3060.10:FF:000003">
    <property type="entry name" value="Protein translocase subunit SecA"/>
    <property type="match status" value="1"/>
</dbReference>
<dbReference type="GO" id="GO:0006886">
    <property type="term" value="P:intracellular protein transport"/>
    <property type="evidence" value="ECO:0007669"/>
    <property type="project" value="InterPro"/>
</dbReference>
<evidence type="ECO:0000313" key="15">
    <source>
        <dbReference type="EMBL" id="KAG2499095.1"/>
    </source>
</evidence>
<keyword evidence="10" id="KW-0472">Membrane</keyword>
<dbReference type="CDD" id="cd18803">
    <property type="entry name" value="SF2_C_secA"/>
    <property type="match status" value="1"/>
</dbReference>
<dbReference type="NCBIfam" id="TIGR00963">
    <property type="entry name" value="secA"/>
    <property type="match status" value="1"/>
</dbReference>
<dbReference type="Pfam" id="PF07516">
    <property type="entry name" value="SecA_SW"/>
    <property type="match status" value="1"/>
</dbReference>
<sequence length="1027" mass="112873">MQLLGSGRVAAGAGRLGTGRRAVPVLPSSSRISGAPIATQLGLDGAAGRPSGVRGPAVSRRAARGTVRVQAFLNKLFKNDPSEGTRRKYQSRVDAINALEPAMQALSDDQLRAKTQEFKERVRKGESLESILPEAFAVVREGSKRVLGLRPFDVQLIGGMILHEGQIAEMRTGEGKTLVAVLPAYLNALTGRGVHVVTVNDYLARRDSEWVGQVHRFLGLQVGLIQADLKPEARKAAYACDVTYVTNSELGFDYLRDNLAAAPVELVLREDTPFNFCVIDEVDSILIDEARTPLIISGMSDKPSDKYVKAFKIADALSRDLHYTVDEKQKAVLLTEDGYEAVEEVLQVSDLYDPRTQWASYIINALKAKELQIKNVNYIVKAGEVIIVDEFTGRTMPGRRWSDGLHQAVEAKEGLAIQNENITLASVSYQAFFRGFPKLAGMTGTAATEVSEFDSIYKLPVAVVPTNRSISRQDNPDVVFRLEQYKWKAVVVEIKRMNKTGRPVLVGTTSVEKSETLSALLTEAGIPHQVLNAKPENVERESEIVAQSGRKGAVTISTNMAGRGTDILLGGNADYMARLKLREMLMPEIVTIVEDANNPFRVGKDGKPRVRNWAANPSLFPCELSPATQALAKQAVEGAIGAWGSRQLSELEAEDRLSVACEKGHTDDAQLLKLRAAFQAMLSEYKAVTEVEKAEVVGLGGLHVIGTERHESRRIDNQLRGRSGRQGDPGSTRFFLSLEDALFRVFGGDRIKGLMVAFQVEDLPMESSMLSDALDTAQKRVEAYFFDIRKNLFDYDQVVNTQRDKIYAERRKALLAPDLAPLMREYAEKTADDILDANVDKNAEVSEWKLDSLAAKFVQYCYLLENLTGADLQKVATAGGLDGLRSHLHTLCVDAYERKVAMVEAVQPGLMAEVQRFFVLSQTDSLWKEHLQAIKFLQQAVGLRGYASKDPLTEFKLEGYNLFVDMTAQIRRNVIYNVYMFQPQRLVPVSDEEAAKMQQEAAAAAAGANGSKAAAAAGGKQKASARA</sequence>
<dbReference type="InterPro" id="IPR027417">
    <property type="entry name" value="P-loop_NTPase"/>
</dbReference>
<keyword evidence="8" id="KW-1278">Translocase</keyword>
<dbReference type="GO" id="GO:0005524">
    <property type="term" value="F:ATP binding"/>
    <property type="evidence" value="ECO:0007669"/>
    <property type="project" value="UniProtKB-KW"/>
</dbReference>
<dbReference type="GO" id="GO:0009570">
    <property type="term" value="C:chloroplast stroma"/>
    <property type="evidence" value="ECO:0007669"/>
    <property type="project" value="UniProtKB-SubCell"/>
</dbReference>
<dbReference type="HAMAP" id="MF_01382">
    <property type="entry name" value="SecA"/>
    <property type="match status" value="1"/>
</dbReference>
<evidence type="ECO:0000256" key="12">
    <source>
        <dbReference type="RuleBase" id="RU003874"/>
    </source>
</evidence>
<dbReference type="Proteomes" id="UP000612055">
    <property type="component" value="Unassembled WGS sequence"/>
</dbReference>
<dbReference type="PANTHER" id="PTHR30612">
    <property type="entry name" value="SECA INNER MEMBRANE COMPONENT OF SEC PROTEIN SECRETION SYSTEM"/>
    <property type="match status" value="1"/>
</dbReference>
<dbReference type="SMART" id="SM00957">
    <property type="entry name" value="SecA_DEAD"/>
    <property type="match status" value="1"/>
</dbReference>
<dbReference type="OrthoDB" id="27934at2759"/>
<dbReference type="PROSITE" id="PS51192">
    <property type="entry name" value="HELICASE_ATP_BIND_1"/>
    <property type="match status" value="1"/>
</dbReference>
<protein>
    <recommendedName>
        <fullName evidence="12">Protein translocase subunit SecA</fullName>
    </recommendedName>
</protein>
<dbReference type="Pfam" id="PF01043">
    <property type="entry name" value="SecA_PP_bind"/>
    <property type="match status" value="1"/>
</dbReference>
<evidence type="ECO:0000256" key="1">
    <source>
        <dbReference type="ARBA" id="ARBA00004470"/>
    </source>
</evidence>
<keyword evidence="4 12" id="KW-0813">Transport</keyword>
<evidence type="ECO:0000256" key="11">
    <source>
        <dbReference type="ARBA" id="ARBA00034043"/>
    </source>
</evidence>
<dbReference type="InterPro" id="IPR011115">
    <property type="entry name" value="SecA_DEAD"/>
</dbReference>
<dbReference type="FunFam" id="3.40.50.300:FF:000334">
    <property type="entry name" value="Protein translocase subunit SecA"/>
    <property type="match status" value="1"/>
</dbReference>
<comment type="subcellular location">
    <subcellularLocation>
        <location evidence="1">Plastid</location>
        <location evidence="1">Chloroplast stroma</location>
    </subcellularLocation>
    <subcellularLocation>
        <location evidence="2">Plastid</location>
        <location evidence="2">Chloroplast thylakoid membrane</location>
        <topology evidence="2">Peripheral membrane protein</topology>
    </subcellularLocation>
</comment>
<gene>
    <name evidence="15" type="ORF">HYH03_003278</name>
</gene>
<organism evidence="15 16">
    <name type="scientific">Edaphochlamys debaryana</name>
    <dbReference type="NCBI Taxonomy" id="47281"/>
    <lineage>
        <taxon>Eukaryota</taxon>
        <taxon>Viridiplantae</taxon>
        <taxon>Chlorophyta</taxon>
        <taxon>core chlorophytes</taxon>
        <taxon>Chlorophyceae</taxon>
        <taxon>CS clade</taxon>
        <taxon>Chlamydomonadales</taxon>
        <taxon>Chlamydomonadales incertae sedis</taxon>
        <taxon>Edaphochlamys</taxon>
    </lineage>
</organism>
<dbReference type="EMBL" id="JAEHOE010000008">
    <property type="protein sequence ID" value="KAG2499095.1"/>
    <property type="molecule type" value="Genomic_DNA"/>
</dbReference>
<evidence type="ECO:0000256" key="6">
    <source>
        <dbReference type="ARBA" id="ARBA00022840"/>
    </source>
</evidence>
<proteinExistence type="inferred from homology"/>
<evidence type="ECO:0000256" key="7">
    <source>
        <dbReference type="ARBA" id="ARBA00022927"/>
    </source>
</evidence>
<keyword evidence="7 12" id="KW-0653">Protein transport</keyword>
<dbReference type="PROSITE" id="PS01312">
    <property type="entry name" value="SECA"/>
    <property type="match status" value="1"/>
</dbReference>
<evidence type="ECO:0000313" key="16">
    <source>
        <dbReference type="Proteomes" id="UP000612055"/>
    </source>
</evidence>
<comment type="similarity">
    <text evidence="3 12">Belongs to the SecA family.</text>
</comment>
<dbReference type="PROSITE" id="PS51196">
    <property type="entry name" value="SECA_MOTOR_DEAD"/>
    <property type="match status" value="1"/>
</dbReference>
<dbReference type="InterPro" id="IPR014001">
    <property type="entry name" value="Helicase_ATP-bd"/>
</dbReference>
<accession>A0A835YA00</accession>
<dbReference type="PRINTS" id="PR00906">
    <property type="entry name" value="SECA"/>
</dbReference>
<evidence type="ECO:0000256" key="9">
    <source>
        <dbReference type="ARBA" id="ARBA00023010"/>
    </source>
</evidence>
<keyword evidence="6 12" id="KW-0067">ATP-binding</keyword>
<dbReference type="Gene3D" id="3.90.1440.10">
    <property type="entry name" value="SecA, preprotein cross-linking domain"/>
    <property type="match status" value="1"/>
</dbReference>
<dbReference type="Pfam" id="PF21090">
    <property type="entry name" value="P-loop_SecA"/>
    <property type="match status" value="1"/>
</dbReference>
<dbReference type="Pfam" id="PF07517">
    <property type="entry name" value="SecA_DEAD"/>
    <property type="match status" value="1"/>
</dbReference>
<dbReference type="GO" id="GO:0009535">
    <property type="term" value="C:chloroplast thylakoid membrane"/>
    <property type="evidence" value="ECO:0007669"/>
    <property type="project" value="UniProtKB-SubCell"/>
</dbReference>
<dbReference type="InterPro" id="IPR044722">
    <property type="entry name" value="SecA_SF2_C"/>
</dbReference>
<feature type="domain" description="Helicase ATP-binding" evidence="13">
    <location>
        <begin position="157"/>
        <end position="321"/>
    </location>
</feature>
<evidence type="ECO:0000256" key="8">
    <source>
        <dbReference type="ARBA" id="ARBA00022967"/>
    </source>
</evidence>
<comment type="caution">
    <text evidence="15">The sequence shown here is derived from an EMBL/GenBank/DDBJ whole genome shotgun (WGS) entry which is preliminary data.</text>
</comment>